<dbReference type="EMBL" id="QGEG01000002">
    <property type="protein sequence ID" value="PWL38923.1"/>
    <property type="molecule type" value="Genomic_DNA"/>
</dbReference>
<comment type="caution">
    <text evidence="2">The sequence shown here is derived from an EMBL/GenBank/DDBJ whole genome shotgun (WGS) entry which is preliminary data.</text>
</comment>
<dbReference type="InterPro" id="IPR025877">
    <property type="entry name" value="MobA-like_NTP_Trfase"/>
</dbReference>
<dbReference type="PANTHER" id="PTHR43777:SF1">
    <property type="entry name" value="MOLYBDENUM COFACTOR CYTIDYLYLTRANSFERASE"/>
    <property type="match status" value="1"/>
</dbReference>
<dbReference type="Proteomes" id="UP000245762">
    <property type="component" value="Unassembled WGS sequence"/>
</dbReference>
<dbReference type="Pfam" id="PF12804">
    <property type="entry name" value="NTP_transf_3"/>
    <property type="match status" value="1"/>
</dbReference>
<dbReference type="CDD" id="cd04182">
    <property type="entry name" value="GT_2_like_f"/>
    <property type="match status" value="1"/>
</dbReference>
<sequence length="199" mass="21899">MSDGISTLILAAGASKRMGNKVKQLLPWGNSTLIENTVATAKQVSDSVFIVLGANREKIRESTSLDAEIIHNPNWKAGMGSSISIGAEYILKHAEGKNGLLIMLADQPLIDASYLNQLKKEFDQDDFKVVATSYENRLGVPAIFHQSIIPELTHLNGDYGARHIIKKYQATIKSVLPNGKELDIDTPETYSQLIDNMNF</sequence>
<dbReference type="InterPro" id="IPR029044">
    <property type="entry name" value="Nucleotide-diphossugar_trans"/>
</dbReference>
<name>A0A316L3V2_9FLAO</name>
<organism evidence="2 3">
    <name type="scientific">Flagellimonas aquimarina</name>
    <dbReference type="NCBI Taxonomy" id="2201895"/>
    <lineage>
        <taxon>Bacteria</taxon>
        <taxon>Pseudomonadati</taxon>
        <taxon>Bacteroidota</taxon>
        <taxon>Flavobacteriia</taxon>
        <taxon>Flavobacteriales</taxon>
        <taxon>Flavobacteriaceae</taxon>
        <taxon>Flagellimonas</taxon>
    </lineage>
</organism>
<dbReference type="GO" id="GO:0016779">
    <property type="term" value="F:nucleotidyltransferase activity"/>
    <property type="evidence" value="ECO:0007669"/>
    <property type="project" value="UniProtKB-ARBA"/>
</dbReference>
<feature type="domain" description="MobA-like NTP transferase" evidence="1">
    <location>
        <begin position="8"/>
        <end position="169"/>
    </location>
</feature>
<dbReference type="Gene3D" id="3.90.550.10">
    <property type="entry name" value="Spore Coat Polysaccharide Biosynthesis Protein SpsA, Chain A"/>
    <property type="match status" value="1"/>
</dbReference>
<dbReference type="AlphaFoldDB" id="A0A316L3V2"/>
<gene>
    <name evidence="2" type="ORF">DKG77_11870</name>
</gene>
<evidence type="ECO:0000259" key="1">
    <source>
        <dbReference type="Pfam" id="PF12804"/>
    </source>
</evidence>
<dbReference type="OrthoDB" id="9779263at2"/>
<proteinExistence type="predicted"/>
<keyword evidence="3" id="KW-1185">Reference proteome</keyword>
<accession>A0A316L3V2</accession>
<dbReference type="PANTHER" id="PTHR43777">
    <property type="entry name" value="MOLYBDENUM COFACTOR CYTIDYLYLTRANSFERASE"/>
    <property type="match status" value="1"/>
</dbReference>
<dbReference type="RefSeq" id="WP_109663236.1">
    <property type="nucleotide sequence ID" value="NZ_QGEG01000002.1"/>
</dbReference>
<reference evidence="2 3" key="1">
    <citation type="submission" date="2018-05" db="EMBL/GenBank/DDBJ databases">
        <title>Complete genome sequence of Flagellimonas aquimarina ECD12 isolated from seaweed Ecklonia cava.</title>
        <authorList>
            <person name="Choi S."/>
            <person name="Seong C."/>
        </authorList>
    </citation>
    <scope>NUCLEOTIDE SEQUENCE [LARGE SCALE GENOMIC DNA]</scope>
    <source>
        <strain evidence="2 3">ECD12</strain>
    </source>
</reference>
<evidence type="ECO:0000313" key="2">
    <source>
        <dbReference type="EMBL" id="PWL38923.1"/>
    </source>
</evidence>
<dbReference type="SUPFAM" id="SSF53448">
    <property type="entry name" value="Nucleotide-diphospho-sugar transferases"/>
    <property type="match status" value="1"/>
</dbReference>
<evidence type="ECO:0000313" key="3">
    <source>
        <dbReference type="Proteomes" id="UP000245762"/>
    </source>
</evidence>
<protein>
    <submittedName>
        <fullName evidence="2">4-diphosphocytidyl-2C-methyl-D-erythritol synthase</fullName>
    </submittedName>
</protein>